<evidence type="ECO:0000313" key="3">
    <source>
        <dbReference type="Proteomes" id="UP000321578"/>
    </source>
</evidence>
<evidence type="ECO:0000256" key="1">
    <source>
        <dbReference type="ARBA" id="ARBA00022679"/>
    </source>
</evidence>
<name>A0A5C6ZFA7_9FLAO</name>
<comment type="caution">
    <text evidence="2">The sequence shown here is derived from an EMBL/GenBank/DDBJ whole genome shotgun (WGS) entry which is preliminary data.</text>
</comment>
<dbReference type="CDD" id="cd03801">
    <property type="entry name" value="GT4_PimA-like"/>
    <property type="match status" value="1"/>
</dbReference>
<dbReference type="AlphaFoldDB" id="A0A5C6ZFA7"/>
<dbReference type="OrthoDB" id="9801573at2"/>
<dbReference type="PANTHER" id="PTHR46401">
    <property type="entry name" value="GLYCOSYLTRANSFERASE WBBK-RELATED"/>
    <property type="match status" value="1"/>
</dbReference>
<dbReference type="Pfam" id="PF13692">
    <property type="entry name" value="Glyco_trans_1_4"/>
    <property type="match status" value="1"/>
</dbReference>
<protein>
    <submittedName>
        <fullName evidence="2">Glycosyltransferase family 4 protein</fullName>
    </submittedName>
</protein>
<reference evidence="2 3" key="1">
    <citation type="submission" date="2019-08" db="EMBL/GenBank/DDBJ databases">
        <title>Genomes of Subsaximicrobium wynnwilliamsii strains.</title>
        <authorList>
            <person name="Bowman J.P."/>
        </authorList>
    </citation>
    <scope>NUCLEOTIDE SEQUENCE [LARGE SCALE GENOMIC DNA]</scope>
    <source>
        <strain evidence="2 3">2-80-2</strain>
    </source>
</reference>
<dbReference type="PANTHER" id="PTHR46401:SF2">
    <property type="entry name" value="GLYCOSYLTRANSFERASE WBBK-RELATED"/>
    <property type="match status" value="1"/>
</dbReference>
<evidence type="ECO:0000313" key="2">
    <source>
        <dbReference type="EMBL" id="TXD87448.1"/>
    </source>
</evidence>
<dbReference type="Proteomes" id="UP000321578">
    <property type="component" value="Unassembled WGS sequence"/>
</dbReference>
<organism evidence="2 3">
    <name type="scientific">Subsaximicrobium wynnwilliamsii</name>
    <dbReference type="NCBI Taxonomy" id="291179"/>
    <lineage>
        <taxon>Bacteria</taxon>
        <taxon>Pseudomonadati</taxon>
        <taxon>Bacteroidota</taxon>
        <taxon>Flavobacteriia</taxon>
        <taxon>Flavobacteriales</taxon>
        <taxon>Flavobacteriaceae</taxon>
        <taxon>Subsaximicrobium</taxon>
    </lineage>
</organism>
<dbReference type="GO" id="GO:0016757">
    <property type="term" value="F:glycosyltransferase activity"/>
    <property type="evidence" value="ECO:0007669"/>
    <property type="project" value="TreeGrafter"/>
</dbReference>
<dbReference type="GO" id="GO:0009103">
    <property type="term" value="P:lipopolysaccharide biosynthetic process"/>
    <property type="evidence" value="ECO:0007669"/>
    <property type="project" value="TreeGrafter"/>
</dbReference>
<keyword evidence="1 2" id="KW-0808">Transferase</keyword>
<dbReference type="Gene3D" id="3.40.50.2000">
    <property type="entry name" value="Glycogen Phosphorylase B"/>
    <property type="match status" value="2"/>
</dbReference>
<proteinExistence type="predicted"/>
<keyword evidence="3" id="KW-1185">Reference proteome</keyword>
<gene>
    <name evidence="2" type="ORF">ESY86_16855</name>
</gene>
<accession>A0A5C6ZFA7</accession>
<dbReference type="SUPFAM" id="SSF53756">
    <property type="entry name" value="UDP-Glycosyltransferase/glycogen phosphorylase"/>
    <property type="match status" value="1"/>
</dbReference>
<sequence>MPKVILISQFPLPYSKIGSWTTLYKNYLEADHHLIDIIICEPPNYDFEDVTYKFVKNNFTSKIKKKLTKEPYLEYLTNLKSIIIPNENYVVQIVDNFGLVKPLVNFLRSHNLRKSVYIQFFYHGFVPFYGNFQSRWFYDNIDEMVLLTRDSYINHLSFYTELPVIFSILHNGIDTSQFFEVSKETKQDLKNRLGINAKSVFIWCSQDRPKKGLDFIVNVWKSLGERVYDCELLVVGASRVEAIQGVKFLGRIPNDDLPKYYQVADVYLFPTLCQEGFGMSLIEALHCGCFCIASALGGVLEVLDYGKYGKLIEDPHFPNRWKDAILEYLNGSYEQTKLPKDKYSMNEWNKNMNGLIVAAKERMI</sequence>
<dbReference type="EMBL" id="VORO01000024">
    <property type="protein sequence ID" value="TXD87448.1"/>
    <property type="molecule type" value="Genomic_DNA"/>
</dbReference>